<dbReference type="AlphaFoldDB" id="A0AAV4X241"/>
<evidence type="ECO:0000313" key="2">
    <source>
        <dbReference type="Proteomes" id="UP001054945"/>
    </source>
</evidence>
<proteinExistence type="predicted"/>
<comment type="caution">
    <text evidence="1">The sequence shown here is derived from an EMBL/GenBank/DDBJ whole genome shotgun (WGS) entry which is preliminary data.</text>
</comment>
<sequence>MLPEYIYRGGHVAANKHFQVAEITFCSRDCSLKIVLPPCDDEASGRDLRDEGWETLQLFPSRSVSPRL</sequence>
<evidence type="ECO:0000313" key="1">
    <source>
        <dbReference type="EMBL" id="GIY88065.1"/>
    </source>
</evidence>
<organism evidence="1 2">
    <name type="scientific">Caerostris extrusa</name>
    <name type="common">Bark spider</name>
    <name type="synonym">Caerostris bankana</name>
    <dbReference type="NCBI Taxonomy" id="172846"/>
    <lineage>
        <taxon>Eukaryota</taxon>
        <taxon>Metazoa</taxon>
        <taxon>Ecdysozoa</taxon>
        <taxon>Arthropoda</taxon>
        <taxon>Chelicerata</taxon>
        <taxon>Arachnida</taxon>
        <taxon>Araneae</taxon>
        <taxon>Araneomorphae</taxon>
        <taxon>Entelegynae</taxon>
        <taxon>Araneoidea</taxon>
        <taxon>Araneidae</taxon>
        <taxon>Caerostris</taxon>
    </lineage>
</organism>
<gene>
    <name evidence="1" type="ORF">CEXT_779221</name>
</gene>
<dbReference type="EMBL" id="BPLR01017018">
    <property type="protein sequence ID" value="GIY88065.1"/>
    <property type="molecule type" value="Genomic_DNA"/>
</dbReference>
<keyword evidence="2" id="KW-1185">Reference proteome</keyword>
<dbReference type="Proteomes" id="UP001054945">
    <property type="component" value="Unassembled WGS sequence"/>
</dbReference>
<name>A0AAV4X241_CAEEX</name>
<reference evidence="1 2" key="1">
    <citation type="submission" date="2021-06" db="EMBL/GenBank/DDBJ databases">
        <title>Caerostris extrusa draft genome.</title>
        <authorList>
            <person name="Kono N."/>
            <person name="Arakawa K."/>
        </authorList>
    </citation>
    <scope>NUCLEOTIDE SEQUENCE [LARGE SCALE GENOMIC DNA]</scope>
</reference>
<accession>A0AAV4X241</accession>
<protein>
    <submittedName>
        <fullName evidence="1">Uncharacterized protein</fullName>
    </submittedName>
</protein>